<feature type="signal peptide" evidence="2">
    <location>
        <begin position="1"/>
        <end position="21"/>
    </location>
</feature>
<evidence type="ECO:0000256" key="1">
    <source>
        <dbReference type="SAM" id="MobiDB-lite"/>
    </source>
</evidence>
<feature type="chain" id="PRO_5044388237" description="Large exoproteins involved in heme utilization or adhesion" evidence="2">
    <location>
        <begin position="22"/>
        <end position="111"/>
    </location>
</feature>
<feature type="region of interest" description="Disordered" evidence="1">
    <location>
        <begin position="43"/>
        <end position="111"/>
    </location>
</feature>
<dbReference type="AlphaFoldDB" id="A0A2Z4Z4G1"/>
<evidence type="ECO:0000313" key="4">
    <source>
        <dbReference type="Proteomes" id="UP000251666"/>
    </source>
</evidence>
<gene>
    <name evidence="3" type="ORF">CEQ51_00020</name>
</gene>
<proteinExistence type="predicted"/>
<protein>
    <recommendedName>
        <fullName evidence="5">Large exoproteins involved in heme utilization or adhesion</fullName>
    </recommendedName>
</protein>
<evidence type="ECO:0000313" key="3">
    <source>
        <dbReference type="EMBL" id="AXA58532.1"/>
    </source>
</evidence>
<dbReference type="Proteomes" id="UP000251666">
    <property type="component" value="Chromosome"/>
</dbReference>
<keyword evidence="2" id="KW-0732">Signal</keyword>
<dbReference type="KEGG" id="pthv:CE140_00020"/>
<evidence type="ECO:0008006" key="5">
    <source>
        <dbReference type="Google" id="ProtNLM"/>
    </source>
</evidence>
<sequence>MKTFNTLIAVTTFALSASAFALPSQQQDRFFTQAGDYQQPVAADGAERTPGGQTLAADGADRTPGGQALAADGADRTPGGQTLAADGADRTPGGQTLAADGADRTMTRRLA</sequence>
<reference evidence="4" key="1">
    <citation type="journal article" date="2021" name="Front. Microbiol.">
        <title>Genomic Analysis of the 1-Aminocyclopropane-1-Carboxylate Deaminase-Producing Pseudomonas thivervalensis SC5 Reveals Its Multifaceted Roles in Soil and in Beneficial Interactions With Plants.</title>
        <authorList>
            <person name="Nascimento F.X."/>
            <person name="Uron P."/>
            <person name="Glick B.R."/>
            <person name="Giachini A."/>
            <person name="Rossi M.J."/>
        </authorList>
    </citation>
    <scope>NUCLEOTIDE SEQUENCE [LARGE SCALE GENOMIC DNA]</scope>
    <source>
        <strain evidence="4">PLM3</strain>
    </source>
</reference>
<feature type="compositionally biased region" description="Basic and acidic residues" evidence="1">
    <location>
        <begin position="101"/>
        <end position="111"/>
    </location>
</feature>
<evidence type="ECO:0000256" key="2">
    <source>
        <dbReference type="SAM" id="SignalP"/>
    </source>
</evidence>
<keyword evidence="4" id="KW-1185">Reference proteome</keyword>
<organism evidence="3 4">
    <name type="scientific">Pseudomonas thivervalensis</name>
    <dbReference type="NCBI Taxonomy" id="86265"/>
    <lineage>
        <taxon>Bacteria</taxon>
        <taxon>Pseudomonadati</taxon>
        <taxon>Pseudomonadota</taxon>
        <taxon>Gammaproteobacteria</taxon>
        <taxon>Pseudomonadales</taxon>
        <taxon>Pseudomonadaceae</taxon>
        <taxon>Pseudomonas</taxon>
    </lineage>
</organism>
<name>A0A2Z4Z4G1_9PSED</name>
<dbReference type="RefSeq" id="WP_208666110.1">
    <property type="nucleotide sequence ID" value="NZ_CP022202.1"/>
</dbReference>
<accession>A0A2Z4Z4G1</accession>
<dbReference type="EMBL" id="CP022202">
    <property type="protein sequence ID" value="AXA58532.1"/>
    <property type="molecule type" value="Genomic_DNA"/>
</dbReference>